<evidence type="ECO:0000313" key="2">
    <source>
        <dbReference type="EMBL" id="KAK2719911.1"/>
    </source>
</evidence>
<proteinExistence type="inferred from homology"/>
<dbReference type="Gene3D" id="3.30.70.120">
    <property type="match status" value="1"/>
</dbReference>
<keyword evidence="3" id="KW-1185">Reference proteome</keyword>
<dbReference type="PANTHER" id="PTHR23419">
    <property type="entry name" value="DIVALENT CATION TOLERANCE CUTA-RELATED"/>
    <property type="match status" value="1"/>
</dbReference>
<dbReference type="GO" id="GO:0005507">
    <property type="term" value="F:copper ion binding"/>
    <property type="evidence" value="ECO:0007669"/>
    <property type="project" value="TreeGrafter"/>
</dbReference>
<dbReference type="SUPFAM" id="SSF54913">
    <property type="entry name" value="GlnB-like"/>
    <property type="match status" value="1"/>
</dbReference>
<dbReference type="AlphaFoldDB" id="A0AA88I7S4"/>
<dbReference type="EMBL" id="JAVRJZ010000008">
    <property type="protein sequence ID" value="KAK2719911.1"/>
    <property type="molecule type" value="Genomic_DNA"/>
</dbReference>
<dbReference type="GO" id="GO:0010038">
    <property type="term" value="P:response to metal ion"/>
    <property type="evidence" value="ECO:0007669"/>
    <property type="project" value="InterPro"/>
</dbReference>
<accession>A0AA88I7S4</accession>
<evidence type="ECO:0000313" key="3">
    <source>
        <dbReference type="Proteomes" id="UP001187531"/>
    </source>
</evidence>
<gene>
    <name evidence="2" type="ORF">QYM36_005403</name>
</gene>
<sequence>MAEASSFQPSPSQYSVAYVTAPSEDVAKELSRGLVKEKLAACVNIVPKITSIYEWKGEINEDNEVLMIIKTRTSRVLELTDFVKKNHPYEVCEVISTEKINGAREKLEIAENVYNNFDIVLLAE</sequence>
<dbReference type="Pfam" id="PF03091">
    <property type="entry name" value="CutA1"/>
    <property type="match status" value="1"/>
</dbReference>
<dbReference type="InterPro" id="IPR011322">
    <property type="entry name" value="N-reg_PII-like_a/b"/>
</dbReference>
<dbReference type="InterPro" id="IPR015867">
    <property type="entry name" value="N-reg_PII/ATP_PRibTrfase_C"/>
</dbReference>
<reference evidence="2" key="1">
    <citation type="submission" date="2023-07" db="EMBL/GenBank/DDBJ databases">
        <title>Chromosome-level genome assembly of Artemia franciscana.</title>
        <authorList>
            <person name="Jo E."/>
        </authorList>
    </citation>
    <scope>NUCLEOTIDE SEQUENCE</scope>
    <source>
        <tissue evidence="2">Whole body</tissue>
    </source>
</reference>
<protein>
    <submittedName>
        <fullName evidence="2">Uncharacterized protein</fullName>
    </submittedName>
</protein>
<dbReference type="Proteomes" id="UP001187531">
    <property type="component" value="Unassembled WGS sequence"/>
</dbReference>
<name>A0AA88I7S4_ARTSF</name>
<comment type="caution">
    <text evidence="2">The sequence shown here is derived from an EMBL/GenBank/DDBJ whole genome shotgun (WGS) entry which is preliminary data.</text>
</comment>
<organism evidence="2 3">
    <name type="scientific">Artemia franciscana</name>
    <name type="common">Brine shrimp</name>
    <name type="synonym">Artemia sanfranciscana</name>
    <dbReference type="NCBI Taxonomy" id="6661"/>
    <lineage>
        <taxon>Eukaryota</taxon>
        <taxon>Metazoa</taxon>
        <taxon>Ecdysozoa</taxon>
        <taxon>Arthropoda</taxon>
        <taxon>Crustacea</taxon>
        <taxon>Branchiopoda</taxon>
        <taxon>Anostraca</taxon>
        <taxon>Artemiidae</taxon>
        <taxon>Artemia</taxon>
    </lineage>
</organism>
<dbReference type="InterPro" id="IPR004323">
    <property type="entry name" value="Ion_tolerance_CutA"/>
</dbReference>
<dbReference type="PANTHER" id="PTHR23419:SF8">
    <property type="entry name" value="FI09726P"/>
    <property type="match status" value="1"/>
</dbReference>
<evidence type="ECO:0000256" key="1">
    <source>
        <dbReference type="ARBA" id="ARBA00010169"/>
    </source>
</evidence>
<comment type="similarity">
    <text evidence="1">Belongs to the CutA family.</text>
</comment>